<dbReference type="EMBL" id="QRKC01000004">
    <property type="protein sequence ID" value="RHH77287.1"/>
    <property type="molecule type" value="Genomic_DNA"/>
</dbReference>
<dbReference type="EMBL" id="WNCR01000009">
    <property type="protein sequence ID" value="MTU30573.1"/>
    <property type="molecule type" value="Genomic_DNA"/>
</dbReference>
<feature type="transmembrane region" description="Helical" evidence="1">
    <location>
        <begin position="74"/>
        <end position="95"/>
    </location>
</feature>
<evidence type="ECO:0000256" key="1">
    <source>
        <dbReference type="SAM" id="Phobius"/>
    </source>
</evidence>
<evidence type="ECO:0000313" key="5">
    <source>
        <dbReference type="Proteomes" id="UP000283732"/>
    </source>
</evidence>
<comment type="caution">
    <text evidence="3">The sequence shown here is derived from an EMBL/GenBank/DDBJ whole genome shotgun (WGS) entry which is preliminary data.</text>
</comment>
<evidence type="ECO:0000313" key="4">
    <source>
        <dbReference type="EMBL" id="RHH77287.1"/>
    </source>
</evidence>
<feature type="transmembrane region" description="Helical" evidence="1">
    <location>
        <begin position="222"/>
        <end position="239"/>
    </location>
</feature>
<feature type="transmembrane region" description="Helical" evidence="1">
    <location>
        <begin position="200"/>
        <end position="216"/>
    </location>
</feature>
<keyword evidence="1" id="KW-1133">Transmembrane helix</keyword>
<name>A0A3R6CYA2_9BACT</name>
<protein>
    <recommendedName>
        <fullName evidence="8">O-antigen ligase domain-containing protein</fullName>
    </recommendedName>
</protein>
<reference evidence="5 6" key="1">
    <citation type="submission" date="2018-08" db="EMBL/GenBank/DDBJ databases">
        <title>A genome reference for cultivated species of the human gut microbiota.</title>
        <authorList>
            <person name="Zou Y."/>
            <person name="Xue W."/>
            <person name="Luo G."/>
        </authorList>
    </citation>
    <scope>NUCLEOTIDE SEQUENCE [LARGE SCALE GENOMIC DNA]</scope>
    <source>
        <strain evidence="4 5">AM16-50</strain>
        <strain evidence="3 6">AM50-15</strain>
    </source>
</reference>
<keyword evidence="1" id="KW-0472">Membrane</keyword>
<dbReference type="Proteomes" id="UP000283732">
    <property type="component" value="Unassembled WGS sequence"/>
</dbReference>
<dbReference type="EMBL" id="QSEF01000009">
    <property type="protein sequence ID" value="RGZ48881.1"/>
    <property type="molecule type" value="Genomic_DNA"/>
</dbReference>
<feature type="transmembrane region" description="Helical" evidence="1">
    <location>
        <begin position="251"/>
        <end position="270"/>
    </location>
</feature>
<feature type="transmembrane region" description="Helical" evidence="1">
    <location>
        <begin position="46"/>
        <end position="67"/>
    </location>
</feature>
<dbReference type="AlphaFoldDB" id="A0A3R6CYA2"/>
<feature type="transmembrane region" description="Helical" evidence="1">
    <location>
        <begin position="381"/>
        <end position="404"/>
    </location>
</feature>
<feature type="transmembrane region" description="Helical" evidence="1">
    <location>
        <begin position="178"/>
        <end position="195"/>
    </location>
</feature>
<dbReference type="Proteomes" id="UP000285173">
    <property type="component" value="Unassembled WGS sequence"/>
</dbReference>
<proteinExistence type="predicted"/>
<dbReference type="RefSeq" id="WP_005647835.1">
    <property type="nucleotide sequence ID" value="NZ_JAQEXX010000013.1"/>
</dbReference>
<gene>
    <name evidence="4" type="ORF">DW191_11135</name>
    <name evidence="3" type="ORF">DW986_07920</name>
    <name evidence="2" type="ORF">GMD66_15400</name>
</gene>
<evidence type="ECO:0000313" key="3">
    <source>
        <dbReference type="EMBL" id="RGZ48881.1"/>
    </source>
</evidence>
<accession>A0A3R6CYA2</accession>
<reference evidence="2 7" key="2">
    <citation type="journal article" date="2019" name="Nat. Med.">
        <title>A library of human gut bacterial isolates paired with longitudinal multiomics data enables mechanistic microbiome research.</title>
        <authorList>
            <person name="Poyet M."/>
            <person name="Groussin M."/>
            <person name="Gibbons S.M."/>
            <person name="Avila-Pacheco J."/>
            <person name="Jiang X."/>
            <person name="Kearney S.M."/>
            <person name="Perrotta A.R."/>
            <person name="Berdy B."/>
            <person name="Zhao S."/>
            <person name="Lieberman T.D."/>
            <person name="Swanson P.K."/>
            <person name="Smith M."/>
            <person name="Roesemann S."/>
            <person name="Alexander J.E."/>
            <person name="Rich S.A."/>
            <person name="Livny J."/>
            <person name="Vlamakis H."/>
            <person name="Clish C."/>
            <person name="Bullock K."/>
            <person name="Deik A."/>
            <person name="Scott J."/>
            <person name="Pierce K.A."/>
            <person name="Xavier R.J."/>
            <person name="Alm E.J."/>
        </authorList>
    </citation>
    <scope>NUCLEOTIDE SEQUENCE [LARGE SCALE GENOMIC DNA]</scope>
    <source>
        <strain evidence="2 7">BIOML-A25</strain>
    </source>
</reference>
<dbReference type="Proteomes" id="UP000437446">
    <property type="component" value="Unassembled WGS sequence"/>
</dbReference>
<feature type="transmembrane region" description="Helical" evidence="1">
    <location>
        <begin position="107"/>
        <end position="124"/>
    </location>
</feature>
<evidence type="ECO:0008006" key="8">
    <source>
        <dbReference type="Google" id="ProtNLM"/>
    </source>
</evidence>
<evidence type="ECO:0000313" key="2">
    <source>
        <dbReference type="EMBL" id="MTU30573.1"/>
    </source>
</evidence>
<keyword evidence="1" id="KW-0812">Transmembrane</keyword>
<evidence type="ECO:0000313" key="7">
    <source>
        <dbReference type="Proteomes" id="UP000437446"/>
    </source>
</evidence>
<feature type="transmembrane region" description="Helical" evidence="1">
    <location>
        <begin position="136"/>
        <end position="158"/>
    </location>
</feature>
<feature type="transmembrane region" description="Helical" evidence="1">
    <location>
        <begin position="345"/>
        <end position="369"/>
    </location>
</feature>
<sequence length="429" mass="49278">MKTFTIAKPISISIDNFYIQVLPFILFFISIFFDSANGYIQEFKGVHLPIGIAFRGFILCLTMKFLLKNLSTLLTLLFWIITILISMAFAIWSFTGRYIDAAMDIDYLFKFVYTFCILFYFYYYRKVFSLEKLIRLVVYTTSLIGAINIFSMITQTGILSYSDKFGFGYSGYYADGNALGVYMVLAVLLCIWYSFYKRNVFYFLLTFIASVGTILIGSRVGIIGILADWGLFLGYFFFFKDSLIRLRWQTRILIIFCMSIAIVYSAIITYETIIQYDNFTLERFSANSLVSSREQLINTGKQVISEFNLTEVLLGKGISGGRFAVASIYDPEEKVKNIESDFYDIILSFGFVLGGLIILAQLFLVFQFIRPFFIKRSRNSLSFITSIGSILWLGIAYTAGHAFFSTQLAPLLGVYWVISNHLYFNHDIQ</sequence>
<organism evidence="3 6">
    <name type="scientific">Parabacteroides merdae</name>
    <dbReference type="NCBI Taxonomy" id="46503"/>
    <lineage>
        <taxon>Bacteria</taxon>
        <taxon>Pseudomonadati</taxon>
        <taxon>Bacteroidota</taxon>
        <taxon>Bacteroidia</taxon>
        <taxon>Bacteroidales</taxon>
        <taxon>Tannerellaceae</taxon>
        <taxon>Parabacteroides</taxon>
    </lineage>
</organism>
<evidence type="ECO:0000313" key="6">
    <source>
        <dbReference type="Proteomes" id="UP000285173"/>
    </source>
</evidence>